<dbReference type="InterPro" id="IPR050708">
    <property type="entry name" value="T6SS_VgrG/RHS"/>
</dbReference>
<feature type="domain" description="Teneurin-like YD-shell" evidence="2">
    <location>
        <begin position="5"/>
        <end position="186"/>
    </location>
</feature>
<accession>A0A1U7I1T7</accession>
<dbReference type="Proteomes" id="UP000185860">
    <property type="component" value="Unassembled WGS sequence"/>
</dbReference>
<dbReference type="Gene3D" id="2.180.10.10">
    <property type="entry name" value="RHS repeat-associated core"/>
    <property type="match status" value="1"/>
</dbReference>
<evidence type="ECO:0000259" key="2">
    <source>
        <dbReference type="Pfam" id="PF25023"/>
    </source>
</evidence>
<dbReference type="PANTHER" id="PTHR32305">
    <property type="match status" value="1"/>
</dbReference>
<reference evidence="3 4" key="1">
    <citation type="submission" date="2016-11" db="EMBL/GenBank/DDBJ databases">
        <title>Draft Genome Sequences of Nine Cyanobacterial Strains from Diverse Habitats.</title>
        <authorList>
            <person name="Zhu T."/>
            <person name="Hou S."/>
            <person name="Lu X."/>
            <person name="Hess W.R."/>
        </authorList>
    </citation>
    <scope>NUCLEOTIDE SEQUENCE [LARGE SCALE GENOMIC DNA]</scope>
    <source>
        <strain evidence="3 4">IAM M-71</strain>
    </source>
</reference>
<dbReference type="PANTHER" id="PTHR32305:SF15">
    <property type="entry name" value="PROTEIN RHSA-RELATED"/>
    <property type="match status" value="1"/>
</dbReference>
<dbReference type="InterPro" id="IPR056823">
    <property type="entry name" value="TEN-like_YD-shell"/>
</dbReference>
<dbReference type="AlphaFoldDB" id="A0A1U7I1T7"/>
<name>A0A1U7I1T7_9CYAN</name>
<dbReference type="STRING" id="454136.NIES2119_31740"/>
<dbReference type="InterPro" id="IPR006530">
    <property type="entry name" value="YD"/>
</dbReference>
<organism evidence="3 4">
    <name type="scientific">[Phormidium ambiguum] IAM M-71</name>
    <dbReference type="NCBI Taxonomy" id="454136"/>
    <lineage>
        <taxon>Bacteria</taxon>
        <taxon>Bacillati</taxon>
        <taxon>Cyanobacteriota</taxon>
        <taxon>Cyanophyceae</taxon>
        <taxon>Oscillatoriophycideae</taxon>
        <taxon>Aerosakkonematales</taxon>
        <taxon>Aerosakkonemataceae</taxon>
        <taxon>Floridanema</taxon>
    </lineage>
</organism>
<evidence type="ECO:0000313" key="4">
    <source>
        <dbReference type="Proteomes" id="UP000185860"/>
    </source>
</evidence>
<evidence type="ECO:0000313" key="3">
    <source>
        <dbReference type="EMBL" id="OKH29945.1"/>
    </source>
</evidence>
<comment type="caution">
    <text evidence="3">The sequence shown here is derived from an EMBL/GenBank/DDBJ whole genome shotgun (WGS) entry which is preliminary data.</text>
</comment>
<proteinExistence type="predicted"/>
<dbReference type="NCBIfam" id="TIGR01643">
    <property type="entry name" value="YD_repeat_2x"/>
    <property type="match status" value="1"/>
</dbReference>
<sequence>MTKETITDAIAGNRIIEYTYDKVGNRLTKNDSVEGITTYTYDDNDCLLMEQLKQNGVVVQTIEYRYDDNGNLISQIKNGVEEVSYTWDKENRLIGVRKANGEVISYQYDSDGIRVSSTVNGVKTEFLVDKNLPYAQVLEERVNNGLVAGYVYGNDLISQQRGTEKSFYLVDGLGSTRGLTNANGGVKPRYAQNRTRRKEM</sequence>
<protein>
    <recommendedName>
        <fullName evidence="2">Teneurin-like YD-shell domain-containing protein</fullName>
    </recommendedName>
</protein>
<keyword evidence="1" id="KW-0677">Repeat</keyword>
<gene>
    <name evidence="3" type="ORF">NIES2119_31740</name>
</gene>
<dbReference type="EMBL" id="MRCE01000076">
    <property type="protein sequence ID" value="OKH29945.1"/>
    <property type="molecule type" value="Genomic_DNA"/>
</dbReference>
<dbReference type="Pfam" id="PF25023">
    <property type="entry name" value="TEN_YD-shell"/>
    <property type="match status" value="1"/>
</dbReference>
<dbReference type="RefSeq" id="WP_073597488.1">
    <property type="nucleotide sequence ID" value="NZ_MRCE01000076.1"/>
</dbReference>
<evidence type="ECO:0000256" key="1">
    <source>
        <dbReference type="ARBA" id="ARBA00022737"/>
    </source>
</evidence>